<feature type="compositionally biased region" description="Polar residues" evidence="1">
    <location>
        <begin position="520"/>
        <end position="533"/>
    </location>
</feature>
<sequence>MARWPPASFADLPVEMLSWVSDRIKHKEDLLSFCRVCWSSRNIGLRTLRHRLRSIYIEPTAASIAKFKTIVANPAVSSGIQTIIYLQTVPLFEPLSLLQRADFDAEVIRHRYSVSDGVQVVVRFQDRLSGSPMQALEQCLVEAVEQLPKLQHIVIAASPAAVESDTSRHYSGDILNADSKWIVNESEYCGDSAAKDKSRFFWGLAPLLVAMAHHADCQPEVPLNFTFQGRLPLGTDELRDFAEQNPATFNKAMGHIKNFYVRATLIHGVIHDGPAVVNSETYEEMLSNMDNLQGLVILTNLCRHEPQQADVLSVLLSHPTLHFRRLQGVQFLTSMAIFDPALEWEQQEWIPLLHTAQELFAFLWRHRKTLKCLALDCVSGVHEINPQGLEIETLHDLVLALRTPTKFGRLESLSIVEAVILGQRHDDIGLPRAQVLNRLEGREASSRLGKLARELHAVCGRHVWFTLSDGTLAHHEYNGSPAGTATATHVDHGASAAAQPGQKDNADTEVVQAADPEPAETNSTSVETVNPQDVHNDNGRGNNAKDATPAVVPVAAAAIESKPDTPEKEQLSQQDNTDTADAQAAALERAGADATAGEEVSTRDSSNDNGTGEDASLAVIYQHLVVGYEFQLKAVKPDGN</sequence>
<dbReference type="AlphaFoldDB" id="A0A139GUV2"/>
<evidence type="ECO:0008006" key="4">
    <source>
        <dbReference type="Google" id="ProtNLM"/>
    </source>
</evidence>
<evidence type="ECO:0000313" key="3">
    <source>
        <dbReference type="Proteomes" id="UP000070133"/>
    </source>
</evidence>
<feature type="compositionally biased region" description="Low complexity" evidence="1">
    <location>
        <begin position="573"/>
        <end position="595"/>
    </location>
</feature>
<comment type="caution">
    <text evidence="2">The sequence shown here is derived from an EMBL/GenBank/DDBJ whole genome shotgun (WGS) entry which is preliminary data.</text>
</comment>
<feature type="compositionally biased region" description="Basic and acidic residues" evidence="1">
    <location>
        <begin position="561"/>
        <end position="570"/>
    </location>
</feature>
<dbReference type="Proteomes" id="UP000070133">
    <property type="component" value="Unassembled WGS sequence"/>
</dbReference>
<organism evidence="2 3">
    <name type="scientific">Pseudocercospora eumusae</name>
    <dbReference type="NCBI Taxonomy" id="321146"/>
    <lineage>
        <taxon>Eukaryota</taxon>
        <taxon>Fungi</taxon>
        <taxon>Dikarya</taxon>
        <taxon>Ascomycota</taxon>
        <taxon>Pezizomycotina</taxon>
        <taxon>Dothideomycetes</taxon>
        <taxon>Dothideomycetidae</taxon>
        <taxon>Mycosphaerellales</taxon>
        <taxon>Mycosphaerellaceae</taxon>
        <taxon>Pseudocercospora</taxon>
    </lineage>
</organism>
<dbReference type="OrthoDB" id="3649921at2759"/>
<proteinExistence type="predicted"/>
<dbReference type="EMBL" id="LFZN01000353">
    <property type="protein sequence ID" value="KXS93962.1"/>
    <property type="molecule type" value="Genomic_DNA"/>
</dbReference>
<feature type="region of interest" description="Disordered" evidence="1">
    <location>
        <begin position="559"/>
        <end position="614"/>
    </location>
</feature>
<feature type="region of interest" description="Disordered" evidence="1">
    <location>
        <begin position="492"/>
        <end position="547"/>
    </location>
</feature>
<protein>
    <recommendedName>
        <fullName evidence="4">F-box domain-containing protein</fullName>
    </recommendedName>
</protein>
<evidence type="ECO:0000256" key="1">
    <source>
        <dbReference type="SAM" id="MobiDB-lite"/>
    </source>
</evidence>
<evidence type="ECO:0000313" key="2">
    <source>
        <dbReference type="EMBL" id="KXS93962.1"/>
    </source>
</evidence>
<gene>
    <name evidence="2" type="ORF">AC578_2</name>
</gene>
<name>A0A139GUV2_9PEZI</name>
<keyword evidence="3" id="KW-1185">Reference proteome</keyword>
<reference evidence="2 3" key="1">
    <citation type="submission" date="2015-07" db="EMBL/GenBank/DDBJ databases">
        <title>Comparative genomics of the Sigatoka disease complex on banana suggests a link between parallel evolutionary changes in Pseudocercospora fijiensis and Pseudocercospora eumusae and increased virulence on the banana host.</title>
        <authorList>
            <person name="Chang T.-C."/>
            <person name="Salvucci A."/>
            <person name="Crous P.W."/>
            <person name="Stergiopoulos I."/>
        </authorList>
    </citation>
    <scope>NUCLEOTIDE SEQUENCE [LARGE SCALE GENOMIC DNA]</scope>
    <source>
        <strain evidence="2 3">CBS 114824</strain>
    </source>
</reference>
<accession>A0A139GUV2</accession>